<evidence type="ECO:0000256" key="8">
    <source>
        <dbReference type="HAMAP-Rule" id="MF_01445"/>
    </source>
</evidence>
<comment type="function">
    <text evidence="8">Required for the formation of a threonylcarbamoyl group on adenosine at position 37 (t(6)A37) in tRNAs that read codons beginning with adenine. Is involved in the transfer of the threonylcarbamoyl moiety of threonylcarbamoyl-AMP (TC-AMP) to the N6 group of A37, together with TsaE and TsaB. TsaD likely plays a direct catalytic role in this reaction.</text>
</comment>
<comment type="cofactor">
    <cofactor evidence="8">
        <name>Fe(2+)</name>
        <dbReference type="ChEBI" id="CHEBI:29033"/>
    </cofactor>
    <text evidence="8">Binds 1 Fe(2+) ion per subunit.</text>
</comment>
<comment type="catalytic activity">
    <reaction evidence="7 8">
        <text>L-threonylcarbamoyladenylate + adenosine(37) in tRNA = N(6)-L-threonylcarbamoyladenosine(37) in tRNA + AMP + H(+)</text>
        <dbReference type="Rhea" id="RHEA:37059"/>
        <dbReference type="Rhea" id="RHEA-COMP:10162"/>
        <dbReference type="Rhea" id="RHEA-COMP:10163"/>
        <dbReference type="ChEBI" id="CHEBI:15378"/>
        <dbReference type="ChEBI" id="CHEBI:73682"/>
        <dbReference type="ChEBI" id="CHEBI:74411"/>
        <dbReference type="ChEBI" id="CHEBI:74418"/>
        <dbReference type="ChEBI" id="CHEBI:456215"/>
        <dbReference type="EC" id="2.3.1.234"/>
    </reaction>
</comment>
<evidence type="ECO:0000256" key="7">
    <source>
        <dbReference type="ARBA" id="ARBA00048117"/>
    </source>
</evidence>
<evidence type="ECO:0000256" key="3">
    <source>
        <dbReference type="ARBA" id="ARBA00022694"/>
    </source>
</evidence>
<keyword evidence="6 8" id="KW-0012">Acyltransferase</keyword>
<dbReference type="AlphaFoldDB" id="A0A212KXZ4"/>
<feature type="domain" description="Gcp-like" evidence="9">
    <location>
        <begin position="23"/>
        <end position="319"/>
    </location>
</feature>
<evidence type="ECO:0000256" key="5">
    <source>
        <dbReference type="ARBA" id="ARBA00023004"/>
    </source>
</evidence>
<accession>A0A212KXZ4</accession>
<dbReference type="GO" id="GO:0005506">
    <property type="term" value="F:iron ion binding"/>
    <property type="evidence" value="ECO:0007669"/>
    <property type="project" value="UniProtKB-UniRule"/>
</dbReference>
<feature type="binding site" evidence="8">
    <location>
        <position position="182"/>
    </location>
    <ligand>
        <name>substrate</name>
    </ligand>
</feature>
<name>A0A212KXZ4_9BACT</name>
<dbReference type="InterPro" id="IPR043129">
    <property type="entry name" value="ATPase_NBD"/>
</dbReference>
<feature type="binding site" evidence="8">
    <location>
        <begin position="132"/>
        <end position="136"/>
    </location>
    <ligand>
        <name>substrate</name>
    </ligand>
</feature>
<sequence>MLCLGVESSCDETALALVEDGRLLHSVLATQADMHALFGGVVPELASREHYRYIGSLFDALMRRSGKRPSDIDLVAVARGPGLLGSLLVGVAFAKGLALGLGVRLLGVNHLHAHLLAVGLEHPLDFPALGLLVSGGHTHLYRMEAPWKCVTLGRTLDDAAGEAFDKVGKVLGLAYPGGRLMDALAREGKADGIAFPRPYLDNDNLDFSFSGLKTAASSYIQQALQPATWPRPLCSVDDAPQALKDCCAAFNAAVVDTLCVKTQRALDRNPQLSTVVLAGGVACNSLLRQRIADMMESRGGRALFPSPHLCTDNAAMIAYAGWLIGKEGYFHTLQMETIPRGRTVPDDMLCG</sequence>
<dbReference type="HAMAP" id="MF_01445">
    <property type="entry name" value="TsaD"/>
    <property type="match status" value="1"/>
</dbReference>
<dbReference type="GO" id="GO:0061711">
    <property type="term" value="F:tRNA N(6)-L-threonylcarbamoyladenine synthase activity"/>
    <property type="evidence" value="ECO:0007669"/>
    <property type="project" value="UniProtKB-EC"/>
</dbReference>
<keyword evidence="1 8" id="KW-0963">Cytoplasm</keyword>
<dbReference type="SUPFAM" id="SSF53067">
    <property type="entry name" value="Actin-like ATPase domain"/>
    <property type="match status" value="1"/>
</dbReference>
<dbReference type="InterPro" id="IPR000905">
    <property type="entry name" value="Gcp-like_dom"/>
</dbReference>
<organism evidence="10">
    <name type="scientific">uncultured Desulfovibrio sp</name>
    <dbReference type="NCBI Taxonomy" id="167968"/>
    <lineage>
        <taxon>Bacteria</taxon>
        <taxon>Pseudomonadati</taxon>
        <taxon>Thermodesulfobacteriota</taxon>
        <taxon>Desulfovibrionia</taxon>
        <taxon>Desulfovibrionales</taxon>
        <taxon>Desulfovibrionaceae</taxon>
        <taxon>Desulfovibrio</taxon>
        <taxon>environmental samples</taxon>
    </lineage>
</organism>
<dbReference type="Pfam" id="PF00814">
    <property type="entry name" value="TsaD"/>
    <property type="match status" value="1"/>
</dbReference>
<dbReference type="NCBIfam" id="TIGR00329">
    <property type="entry name" value="gcp_kae1"/>
    <property type="match status" value="1"/>
</dbReference>
<evidence type="ECO:0000259" key="9">
    <source>
        <dbReference type="Pfam" id="PF00814"/>
    </source>
</evidence>
<feature type="binding site" evidence="8">
    <location>
        <position position="165"/>
    </location>
    <ligand>
        <name>substrate</name>
    </ligand>
</feature>
<evidence type="ECO:0000256" key="2">
    <source>
        <dbReference type="ARBA" id="ARBA00022679"/>
    </source>
</evidence>
<evidence type="ECO:0000256" key="1">
    <source>
        <dbReference type="ARBA" id="ARBA00022490"/>
    </source>
</evidence>
<keyword evidence="4 8" id="KW-0479">Metal-binding</keyword>
<evidence type="ECO:0000256" key="6">
    <source>
        <dbReference type="ARBA" id="ARBA00023315"/>
    </source>
</evidence>
<gene>
    <name evidence="8 10" type="primary">tsaD</name>
    <name evidence="10" type="ORF">KL86DES1_10234</name>
</gene>
<comment type="similarity">
    <text evidence="8">Belongs to the KAE1 / TsaD family.</text>
</comment>
<dbReference type="EMBL" id="FMJC01000001">
    <property type="protein sequence ID" value="SCM70175.1"/>
    <property type="molecule type" value="Genomic_DNA"/>
</dbReference>
<dbReference type="GO" id="GO:0005737">
    <property type="term" value="C:cytoplasm"/>
    <property type="evidence" value="ECO:0007669"/>
    <property type="project" value="UniProtKB-SubCell"/>
</dbReference>
<dbReference type="CDD" id="cd24133">
    <property type="entry name" value="ASKHA_NBD_TsaD_bac"/>
    <property type="match status" value="1"/>
</dbReference>
<evidence type="ECO:0000256" key="4">
    <source>
        <dbReference type="ARBA" id="ARBA00022723"/>
    </source>
</evidence>
<dbReference type="Gene3D" id="3.30.420.40">
    <property type="match status" value="2"/>
</dbReference>
<dbReference type="NCBIfam" id="TIGR03723">
    <property type="entry name" value="T6A_TsaD_YgjD"/>
    <property type="match status" value="1"/>
</dbReference>
<protein>
    <recommendedName>
        <fullName evidence="8">tRNA N6-adenosine threonylcarbamoyltransferase</fullName>
        <ecNumber evidence="8">2.3.1.234</ecNumber>
    </recommendedName>
    <alternativeName>
        <fullName evidence="8">N6-L-threonylcarbamoyladenine synthase</fullName>
        <shortName evidence="8">t(6)A synthase</shortName>
    </alternativeName>
    <alternativeName>
        <fullName evidence="8">t(6)A37 threonylcarbamoyladenosine biosynthesis protein TsaD</fullName>
    </alternativeName>
    <alternativeName>
        <fullName evidence="8">tRNA threonylcarbamoyladenosine biosynthesis protein TsaD</fullName>
    </alternativeName>
</protein>
<feature type="binding site" evidence="8">
    <location>
        <position position="110"/>
    </location>
    <ligand>
        <name>Fe cation</name>
        <dbReference type="ChEBI" id="CHEBI:24875"/>
    </ligand>
</feature>
<dbReference type="PANTHER" id="PTHR11735:SF6">
    <property type="entry name" value="TRNA N6-ADENOSINE THREONYLCARBAMOYLTRANSFERASE, MITOCHONDRIAL"/>
    <property type="match status" value="1"/>
</dbReference>
<keyword evidence="5 8" id="KW-0408">Iron</keyword>
<dbReference type="PANTHER" id="PTHR11735">
    <property type="entry name" value="TRNA N6-ADENOSINE THREONYLCARBAMOYLTRANSFERASE"/>
    <property type="match status" value="1"/>
</dbReference>
<keyword evidence="2 8" id="KW-0808">Transferase</keyword>
<dbReference type="PRINTS" id="PR00789">
    <property type="entry name" value="OSIALOPTASE"/>
</dbReference>
<comment type="subcellular location">
    <subcellularLocation>
        <location evidence="8">Cytoplasm</location>
    </subcellularLocation>
</comment>
<proteinExistence type="inferred from homology"/>
<feature type="binding site" evidence="8">
    <location>
        <position position="284"/>
    </location>
    <ligand>
        <name>substrate</name>
    </ligand>
</feature>
<dbReference type="InterPro" id="IPR017861">
    <property type="entry name" value="KAE1/TsaD"/>
</dbReference>
<dbReference type="InterPro" id="IPR022450">
    <property type="entry name" value="TsaD"/>
</dbReference>
<evidence type="ECO:0000313" key="10">
    <source>
        <dbReference type="EMBL" id="SCM70175.1"/>
    </source>
</evidence>
<reference evidence="10" key="1">
    <citation type="submission" date="2016-08" db="EMBL/GenBank/DDBJ databases">
        <authorList>
            <person name="Seilhamer J.J."/>
        </authorList>
    </citation>
    <scope>NUCLEOTIDE SEQUENCE</scope>
    <source>
        <strain evidence="10">86-1</strain>
    </source>
</reference>
<feature type="binding site" evidence="8">
    <location>
        <position position="178"/>
    </location>
    <ligand>
        <name>substrate</name>
    </ligand>
</feature>
<dbReference type="GO" id="GO:0002949">
    <property type="term" value="P:tRNA threonylcarbamoyladenosine modification"/>
    <property type="evidence" value="ECO:0007669"/>
    <property type="project" value="UniProtKB-UniRule"/>
</dbReference>
<feature type="binding site" evidence="8">
    <location>
        <position position="114"/>
    </location>
    <ligand>
        <name>Fe cation</name>
        <dbReference type="ChEBI" id="CHEBI:24875"/>
    </ligand>
</feature>
<feature type="binding site" evidence="8">
    <location>
        <position position="312"/>
    </location>
    <ligand>
        <name>Fe cation</name>
        <dbReference type="ChEBI" id="CHEBI:24875"/>
    </ligand>
</feature>
<dbReference type="RefSeq" id="WP_179981629.1">
    <property type="nucleotide sequence ID" value="NZ_LT608333.1"/>
</dbReference>
<dbReference type="FunFam" id="3.30.420.40:FF:000040">
    <property type="entry name" value="tRNA N6-adenosine threonylcarbamoyltransferase"/>
    <property type="match status" value="1"/>
</dbReference>
<dbReference type="EC" id="2.3.1.234" evidence="8"/>
<keyword evidence="3 8" id="KW-0819">tRNA processing</keyword>